<evidence type="ECO:0000313" key="3">
    <source>
        <dbReference type="Proteomes" id="UP001589647"/>
    </source>
</evidence>
<proteinExistence type="predicted"/>
<reference evidence="2 3" key="1">
    <citation type="submission" date="2024-09" db="EMBL/GenBank/DDBJ databases">
        <authorList>
            <person name="Sun Q."/>
            <person name="Mori K."/>
        </authorList>
    </citation>
    <scope>NUCLEOTIDE SEQUENCE [LARGE SCALE GENOMIC DNA]</scope>
    <source>
        <strain evidence="2 3">CCM 3426</strain>
    </source>
</reference>
<keyword evidence="3" id="KW-1185">Reference proteome</keyword>
<dbReference type="RefSeq" id="WP_189652787.1">
    <property type="nucleotide sequence ID" value="NZ_BMRC01000031.1"/>
</dbReference>
<protein>
    <submittedName>
        <fullName evidence="2">Uncharacterized protein</fullName>
    </submittedName>
</protein>
<organism evidence="2 3">
    <name type="scientific">Nonomuraea spiralis</name>
    <dbReference type="NCBI Taxonomy" id="46182"/>
    <lineage>
        <taxon>Bacteria</taxon>
        <taxon>Bacillati</taxon>
        <taxon>Actinomycetota</taxon>
        <taxon>Actinomycetes</taxon>
        <taxon>Streptosporangiales</taxon>
        <taxon>Streptosporangiaceae</taxon>
        <taxon>Nonomuraea</taxon>
    </lineage>
</organism>
<feature type="compositionally biased region" description="Polar residues" evidence="1">
    <location>
        <begin position="55"/>
        <end position="69"/>
    </location>
</feature>
<evidence type="ECO:0000256" key="1">
    <source>
        <dbReference type="SAM" id="MobiDB-lite"/>
    </source>
</evidence>
<dbReference type="Proteomes" id="UP001589647">
    <property type="component" value="Unassembled WGS sequence"/>
</dbReference>
<accession>A0ABV5IWP2</accession>
<gene>
    <name evidence="2" type="ORF">ACFFV7_47920</name>
</gene>
<evidence type="ECO:0000313" key="2">
    <source>
        <dbReference type="EMBL" id="MFB9208986.1"/>
    </source>
</evidence>
<dbReference type="EMBL" id="JBHMEI010000090">
    <property type="protein sequence ID" value="MFB9208986.1"/>
    <property type="molecule type" value="Genomic_DNA"/>
</dbReference>
<name>A0ABV5IWP2_9ACTN</name>
<comment type="caution">
    <text evidence="2">The sequence shown here is derived from an EMBL/GenBank/DDBJ whole genome shotgun (WGS) entry which is preliminary data.</text>
</comment>
<feature type="region of interest" description="Disordered" evidence="1">
    <location>
        <begin position="55"/>
        <end position="105"/>
    </location>
</feature>
<sequence length="105" mass="10971">MNLTVQQLLGRFPGWQITDMAGGWVAIRAILVPSDSGLSNVRCGATPAELAGNLQAESGLQRSHSSEMNRCSGESRPPGPAARPSVMAARLRGRAEGAPFRGVGT</sequence>